<accession>A0A1H3B0Z5</accession>
<sequence>MTPPPAMQGPAPAIWLLTDNKPGHRNQLKGLANRLRVLTGASAHWIETGPIAVPLWRALLGMPPALDRHLPRPSLIIAAGSGSHRLLLSLRRTRNCQTVVLMKPAFPLAMVDAAIIPEHDRVPPKRHVVTTRGVLNAITPMARITEKPEALVLVGGPSRHFEWDNDLVFEQILRLMANHPQWRWTISSSRRTPEALTERLSSLESPRVTIATPESTHDSWLSHQLASSRAVWVTPDSVSMVYEAITSGVPTGLFELTARPRSRIAGGVQRLAEEGLVALWQDQTSVMQGTAKHTARLWEADRAARWLITTLPAWTRRGRP</sequence>
<evidence type="ECO:0008006" key="3">
    <source>
        <dbReference type="Google" id="ProtNLM"/>
    </source>
</evidence>
<evidence type="ECO:0000313" key="2">
    <source>
        <dbReference type="Proteomes" id="UP000199675"/>
    </source>
</evidence>
<proteinExistence type="predicted"/>
<gene>
    <name evidence="1" type="ORF">SAMN04487960_108150</name>
</gene>
<dbReference type="RefSeq" id="WP_091815406.1">
    <property type="nucleotide sequence ID" value="NZ_FNNE01000008.1"/>
</dbReference>
<name>A0A1H3B0Z5_9GAMM</name>
<dbReference type="AlphaFoldDB" id="A0A1H3B0Z5"/>
<organism evidence="1 2">
    <name type="scientific">Marinobacter mobilis</name>
    <dbReference type="NCBI Taxonomy" id="488533"/>
    <lineage>
        <taxon>Bacteria</taxon>
        <taxon>Pseudomonadati</taxon>
        <taxon>Pseudomonadota</taxon>
        <taxon>Gammaproteobacteria</taxon>
        <taxon>Pseudomonadales</taxon>
        <taxon>Marinobacteraceae</taxon>
        <taxon>Marinobacter</taxon>
    </lineage>
</organism>
<keyword evidence="2" id="KW-1185">Reference proteome</keyword>
<protein>
    <recommendedName>
        <fullName evidence="3">Fission protein ELM1</fullName>
    </recommendedName>
</protein>
<dbReference type="InterPro" id="IPR009367">
    <property type="entry name" value="Elm1-like"/>
</dbReference>
<dbReference type="Proteomes" id="UP000199675">
    <property type="component" value="Unassembled WGS sequence"/>
</dbReference>
<dbReference type="SUPFAM" id="SSF53756">
    <property type="entry name" value="UDP-Glycosyltransferase/glycogen phosphorylase"/>
    <property type="match status" value="1"/>
</dbReference>
<reference evidence="1 2" key="1">
    <citation type="submission" date="2016-10" db="EMBL/GenBank/DDBJ databases">
        <authorList>
            <person name="de Groot N.N."/>
        </authorList>
    </citation>
    <scope>NUCLEOTIDE SEQUENCE [LARGE SCALE GENOMIC DNA]</scope>
    <source>
        <strain evidence="1 2">CGMCC 1.7059</strain>
    </source>
</reference>
<dbReference type="STRING" id="488533.SAMN04487960_108150"/>
<evidence type="ECO:0000313" key="1">
    <source>
        <dbReference type="EMBL" id="SDX34739.1"/>
    </source>
</evidence>
<dbReference type="OrthoDB" id="1865at2"/>
<dbReference type="Pfam" id="PF06258">
    <property type="entry name" value="Mito_fiss_Elm1"/>
    <property type="match status" value="1"/>
</dbReference>
<dbReference type="EMBL" id="FNNE01000008">
    <property type="protein sequence ID" value="SDX34739.1"/>
    <property type="molecule type" value="Genomic_DNA"/>
</dbReference>